<evidence type="ECO:0000256" key="1">
    <source>
        <dbReference type="SAM" id="MobiDB-lite"/>
    </source>
</evidence>
<organism evidence="2 3">
    <name type="scientific">Cyclospora cayetanensis</name>
    <dbReference type="NCBI Taxonomy" id="88456"/>
    <lineage>
        <taxon>Eukaryota</taxon>
        <taxon>Sar</taxon>
        <taxon>Alveolata</taxon>
        <taxon>Apicomplexa</taxon>
        <taxon>Conoidasida</taxon>
        <taxon>Coccidia</taxon>
        <taxon>Eucoccidiorida</taxon>
        <taxon>Eimeriorina</taxon>
        <taxon>Eimeriidae</taxon>
        <taxon>Cyclospora</taxon>
    </lineage>
</organism>
<dbReference type="PANTHER" id="PTHR46759">
    <property type="entry name" value="LEUCINE-RICH REPEAT-CONTAINING PROTEIN 72"/>
    <property type="match status" value="1"/>
</dbReference>
<gene>
    <name evidence="3" type="primary">LOC34617477</name>
</gene>
<dbReference type="AlphaFoldDB" id="A0A6P6S0R0"/>
<dbReference type="Gene3D" id="3.80.10.10">
    <property type="entry name" value="Ribonuclease Inhibitor"/>
    <property type="match status" value="1"/>
</dbReference>
<dbReference type="InterPro" id="IPR032675">
    <property type="entry name" value="LRR_dom_sf"/>
</dbReference>
<dbReference type="RefSeq" id="XP_026192925.1">
    <property type="nucleotide sequence ID" value="XM_026337140.1"/>
</dbReference>
<keyword evidence="2" id="KW-1185">Reference proteome</keyword>
<feature type="region of interest" description="Disordered" evidence="1">
    <location>
        <begin position="1"/>
        <end position="35"/>
    </location>
</feature>
<accession>A0A6P6S0R0</accession>
<dbReference type="SUPFAM" id="SSF52058">
    <property type="entry name" value="L domain-like"/>
    <property type="match status" value="1"/>
</dbReference>
<dbReference type="PROSITE" id="PS51450">
    <property type="entry name" value="LRR"/>
    <property type="match status" value="1"/>
</dbReference>
<dbReference type="Proteomes" id="UP000515125">
    <property type="component" value="Unplaced"/>
</dbReference>
<name>A0A6P6S0R0_9EIME</name>
<protein>
    <submittedName>
        <fullName evidence="3">Uncharacterized protein LOC34617477</fullName>
    </submittedName>
</protein>
<dbReference type="PANTHER" id="PTHR46759:SF1">
    <property type="entry name" value="LEUCINE-RICH REPEAT-CONTAINING PROTEIN 72"/>
    <property type="match status" value="1"/>
</dbReference>
<evidence type="ECO:0000313" key="3">
    <source>
        <dbReference type="RefSeq" id="XP_026192925.1"/>
    </source>
</evidence>
<dbReference type="InterPro" id="IPR042655">
    <property type="entry name" value="LRC72"/>
</dbReference>
<dbReference type="InterPro" id="IPR001611">
    <property type="entry name" value="Leu-rich_rpt"/>
</dbReference>
<dbReference type="GeneID" id="34617477"/>
<dbReference type="OrthoDB" id="349408at2759"/>
<proteinExistence type="predicted"/>
<feature type="region of interest" description="Disordered" evidence="1">
    <location>
        <begin position="191"/>
        <end position="212"/>
    </location>
</feature>
<evidence type="ECO:0000313" key="2">
    <source>
        <dbReference type="Proteomes" id="UP000515125"/>
    </source>
</evidence>
<sequence length="556" mass="60262">MPKKLYHANPEGKGYTEGLDTNTKPKTRTFAHTADSAPLAKTTPAETMEESGSPVLHPGACGASCSRLSSVEELHLCDLGGVCLAHSFAYLRSLRYIWLNRNCLRSLSPLSLCCYLKEVYADNNELCAIPSLSGSRNSLEILSLAENRIHSVEEQCNAVHAFKRLRTLNLLGNPITAELLDCLPVTVEERKSPSVLPPPRGTHSIPKAPRSNQLRQGQMQKEASAAFCLQKMPDLSQATFSPCEAHVLRAAALAEKRQDRQCSNKPTMVQQLLRGTAEGDTNQRTVPESCHPTDSLKRTRTRCICNSGGSKVYALADWQLEAIIENLLALGSAALRSEIKNNTSIAGNAASAAGTSRRISRMGITKQSGAEAVRPASAAPEAASLPCEEWRRLCFKLQEDPWLIGASLSPAAVGDFDAYLQFKALEGDPSALAGGGAAAAVEQATTAVVTTKLPSATTGSKARAAAATALAAANQQQLLDRKETSVDGEPQRPTMLVREFREWLLQQQWQPRNAKQIREAVECLYSKAQQQMKQPHKALATARHVILAYYATELTP</sequence>
<reference evidence="3" key="1">
    <citation type="submission" date="2025-08" db="UniProtKB">
        <authorList>
            <consortium name="RefSeq"/>
        </authorList>
    </citation>
    <scope>IDENTIFICATION</scope>
</reference>